<comment type="caution">
    <text evidence="2">The sequence shown here is derived from an EMBL/GenBank/DDBJ whole genome shotgun (WGS) entry which is preliminary data.</text>
</comment>
<sequence>MVKRTKKEKLGARHPFFISWEKAQSTPPGDVVKGQTKIEAKSNIKKISDDKNANIQDKEPALNQIKRDMIRSLTLASLILGLEMVLYFVWH</sequence>
<keyword evidence="1" id="KW-0812">Transmembrane</keyword>
<evidence type="ECO:0000256" key="1">
    <source>
        <dbReference type="SAM" id="Phobius"/>
    </source>
</evidence>
<organism evidence="2 3">
    <name type="scientific">Candidatus Woesebacteria bacterium RBG_13_36_22</name>
    <dbReference type="NCBI Taxonomy" id="1802478"/>
    <lineage>
        <taxon>Bacteria</taxon>
        <taxon>Candidatus Woeseibacteriota</taxon>
    </lineage>
</organism>
<dbReference type="EMBL" id="MGFQ01000005">
    <property type="protein sequence ID" value="OGM10565.1"/>
    <property type="molecule type" value="Genomic_DNA"/>
</dbReference>
<dbReference type="Proteomes" id="UP000176939">
    <property type="component" value="Unassembled WGS sequence"/>
</dbReference>
<evidence type="ECO:0000313" key="3">
    <source>
        <dbReference type="Proteomes" id="UP000176939"/>
    </source>
</evidence>
<accession>A0A1F7X8A0</accession>
<reference evidence="2 3" key="1">
    <citation type="journal article" date="2016" name="Nat. Commun.">
        <title>Thousands of microbial genomes shed light on interconnected biogeochemical processes in an aquifer system.</title>
        <authorList>
            <person name="Anantharaman K."/>
            <person name="Brown C.T."/>
            <person name="Hug L.A."/>
            <person name="Sharon I."/>
            <person name="Castelle C.J."/>
            <person name="Probst A.J."/>
            <person name="Thomas B.C."/>
            <person name="Singh A."/>
            <person name="Wilkins M.J."/>
            <person name="Karaoz U."/>
            <person name="Brodie E.L."/>
            <person name="Williams K.H."/>
            <person name="Hubbard S.S."/>
            <person name="Banfield J.F."/>
        </authorList>
    </citation>
    <scope>NUCLEOTIDE SEQUENCE [LARGE SCALE GENOMIC DNA]</scope>
</reference>
<proteinExistence type="predicted"/>
<gene>
    <name evidence="2" type="ORF">A2Z67_04175</name>
</gene>
<name>A0A1F7X8A0_9BACT</name>
<dbReference type="AlphaFoldDB" id="A0A1F7X8A0"/>
<evidence type="ECO:0000313" key="2">
    <source>
        <dbReference type="EMBL" id="OGM10565.1"/>
    </source>
</evidence>
<keyword evidence="1" id="KW-1133">Transmembrane helix</keyword>
<keyword evidence="1" id="KW-0472">Membrane</keyword>
<feature type="transmembrane region" description="Helical" evidence="1">
    <location>
        <begin position="73"/>
        <end position="90"/>
    </location>
</feature>
<protein>
    <submittedName>
        <fullName evidence="2">Uncharacterized protein</fullName>
    </submittedName>
</protein>